<organism evidence="2 3">
    <name type="scientific">Hyaloscypha hepaticicola</name>
    <dbReference type="NCBI Taxonomy" id="2082293"/>
    <lineage>
        <taxon>Eukaryota</taxon>
        <taxon>Fungi</taxon>
        <taxon>Dikarya</taxon>
        <taxon>Ascomycota</taxon>
        <taxon>Pezizomycotina</taxon>
        <taxon>Leotiomycetes</taxon>
        <taxon>Helotiales</taxon>
        <taxon>Hyaloscyphaceae</taxon>
        <taxon>Hyaloscypha</taxon>
    </lineage>
</organism>
<gene>
    <name evidence="2" type="ORF">NA56DRAFT_432744</name>
</gene>
<dbReference type="Proteomes" id="UP000235672">
    <property type="component" value="Unassembled WGS sequence"/>
</dbReference>
<feature type="compositionally biased region" description="Polar residues" evidence="1">
    <location>
        <begin position="56"/>
        <end position="67"/>
    </location>
</feature>
<evidence type="ECO:0000256" key="1">
    <source>
        <dbReference type="SAM" id="MobiDB-lite"/>
    </source>
</evidence>
<protein>
    <submittedName>
        <fullName evidence="2">Uncharacterized protein</fullName>
    </submittedName>
</protein>
<evidence type="ECO:0000313" key="3">
    <source>
        <dbReference type="Proteomes" id="UP000235672"/>
    </source>
</evidence>
<keyword evidence="3" id="KW-1185">Reference proteome</keyword>
<feature type="region of interest" description="Disordered" evidence="1">
    <location>
        <begin position="173"/>
        <end position="216"/>
    </location>
</feature>
<feature type="region of interest" description="Disordered" evidence="1">
    <location>
        <begin position="140"/>
        <end position="160"/>
    </location>
</feature>
<evidence type="ECO:0000313" key="2">
    <source>
        <dbReference type="EMBL" id="PMD25353.1"/>
    </source>
</evidence>
<reference evidence="2 3" key="1">
    <citation type="submission" date="2016-05" db="EMBL/GenBank/DDBJ databases">
        <title>A degradative enzymes factory behind the ericoid mycorrhizal symbiosis.</title>
        <authorList>
            <consortium name="DOE Joint Genome Institute"/>
            <person name="Martino E."/>
            <person name="Morin E."/>
            <person name="Grelet G."/>
            <person name="Kuo A."/>
            <person name="Kohler A."/>
            <person name="Daghino S."/>
            <person name="Barry K."/>
            <person name="Choi C."/>
            <person name="Cichocki N."/>
            <person name="Clum A."/>
            <person name="Copeland A."/>
            <person name="Hainaut M."/>
            <person name="Haridas S."/>
            <person name="Labutti K."/>
            <person name="Lindquist E."/>
            <person name="Lipzen A."/>
            <person name="Khouja H.-R."/>
            <person name="Murat C."/>
            <person name="Ohm R."/>
            <person name="Olson A."/>
            <person name="Spatafora J."/>
            <person name="Veneault-Fourrey C."/>
            <person name="Henrissat B."/>
            <person name="Grigoriev I."/>
            <person name="Martin F."/>
            <person name="Perotto S."/>
        </authorList>
    </citation>
    <scope>NUCLEOTIDE SEQUENCE [LARGE SCALE GENOMIC DNA]</scope>
    <source>
        <strain evidence="2 3">UAMH 7357</strain>
    </source>
</reference>
<feature type="region of interest" description="Disordered" evidence="1">
    <location>
        <begin position="1"/>
        <end position="82"/>
    </location>
</feature>
<dbReference type="OrthoDB" id="3559118at2759"/>
<feature type="compositionally biased region" description="Polar residues" evidence="1">
    <location>
        <begin position="1"/>
        <end position="14"/>
    </location>
</feature>
<accession>A0A2J6QGE6</accession>
<feature type="compositionally biased region" description="Low complexity" evidence="1">
    <location>
        <begin position="144"/>
        <end position="158"/>
    </location>
</feature>
<sequence length="248" mass="26780">MDLNSLLNTNSSAAGQRKEVWRTPPRNRTPWDAGGYSLPINTVSSMTATSPTTPPQNTNFDDSQIDTPRSPHHKFSDSRSSLSSFTSSLQSASHSRFSSMSTVSSAIHPLNTILAESIALDSATKPQSLNLDTLASMDHHYSHSRSSSSATQPQGSISPTDSLDALALVAESQPARREFEPSTSKAGEDNVSLSKEEERKVTVNKSIPSERPCSPSDAILIKRTTVPILRVNTGEQDLAEPSQSQFDP</sequence>
<name>A0A2J6QGE6_9HELO</name>
<proteinExistence type="predicted"/>
<dbReference type="AlphaFoldDB" id="A0A2J6QGE6"/>
<dbReference type="EMBL" id="KZ613470">
    <property type="protein sequence ID" value="PMD25353.1"/>
    <property type="molecule type" value="Genomic_DNA"/>
</dbReference>
<feature type="compositionally biased region" description="Low complexity" evidence="1">
    <location>
        <begin position="42"/>
        <end position="51"/>
    </location>
</feature>